<gene>
    <name evidence="1" type="ORF">FBZ82_106404</name>
</gene>
<name>A0A560B6M8_AZOBR</name>
<proteinExistence type="predicted"/>
<reference evidence="1 2" key="1">
    <citation type="submission" date="2019-06" db="EMBL/GenBank/DDBJ databases">
        <title>Genomic Encyclopedia of Type Strains, Phase IV (KMG-V): Genome sequencing to study the core and pangenomes of soil and plant-associated prokaryotes.</title>
        <authorList>
            <person name="Whitman W."/>
        </authorList>
    </citation>
    <scope>NUCLEOTIDE SEQUENCE [LARGE SCALE GENOMIC DNA]</scope>
    <source>
        <strain evidence="1 2">BR 11796</strain>
    </source>
</reference>
<organism evidence="1 2">
    <name type="scientific">Azospirillum brasilense</name>
    <dbReference type="NCBI Taxonomy" id="192"/>
    <lineage>
        <taxon>Bacteria</taxon>
        <taxon>Pseudomonadati</taxon>
        <taxon>Pseudomonadota</taxon>
        <taxon>Alphaproteobacteria</taxon>
        <taxon>Rhodospirillales</taxon>
        <taxon>Azospirillaceae</taxon>
        <taxon>Azospirillum</taxon>
    </lineage>
</organism>
<sequence length="324" mass="36888">MSLESFLPQIPSALLELDRGYRESRIIRDVVCYNQSAIIQFNFLAAEFHKELRGVCMQFGFGHQARSESANEDLLRHAVNNLDGFLNREFDSIVKSNFAYLRYFFEETKKSPNLRLGIMAPTDSVGLGLIDLYRDPPFPNSYIIRRISDYSPFSEVNQTGSYFLCNDIPNAVKAGKYFNHRIDQTRATTASLSNEPSEADSEWCSLWSHIGNTTNASKEELRRTCYKSNLIIPITLANNHLSIEFQGRFPLKGLDEAIFGYLCMDSTELNFFDNPASIDIGYVVADLLCTLFMTRYVFTVYSEVYQFGLSALLSTRKTHGGIHE</sequence>
<dbReference type="EMBL" id="VITF01000006">
    <property type="protein sequence ID" value="TWA68277.1"/>
    <property type="molecule type" value="Genomic_DNA"/>
</dbReference>
<protein>
    <submittedName>
        <fullName evidence="1">Uncharacterized protein</fullName>
    </submittedName>
</protein>
<evidence type="ECO:0000313" key="1">
    <source>
        <dbReference type="EMBL" id="TWA68277.1"/>
    </source>
</evidence>
<dbReference type="AlphaFoldDB" id="A0A560B6M8"/>
<evidence type="ECO:0000313" key="2">
    <source>
        <dbReference type="Proteomes" id="UP000316083"/>
    </source>
</evidence>
<dbReference type="Proteomes" id="UP000316083">
    <property type="component" value="Unassembled WGS sequence"/>
</dbReference>
<accession>A0A560B6M8</accession>
<comment type="caution">
    <text evidence="1">The sequence shown here is derived from an EMBL/GenBank/DDBJ whole genome shotgun (WGS) entry which is preliminary data.</text>
</comment>